<sequence length="326" mass="37284">MKNMNSSSSVNEDRNAIRQALAILELEGVIIGENDLEIPSDIDIDEVMRIRCNQQARKRNVSWSWSPTQSKSLSDKSTTKSGSMTKNTHSVLEPIPIHYGSDNNNGTKQQEQKDNYISEGDADDSSGSYDGSSSYSSLTSDKNRDVGTKSKRKSKTRRIKPQKAKKEQQKQQDKNNNSSSNSNGSRSIQFSNHDNIMYIPHILDFSKEEIEQCWMNEDDYYSIRSRSFRLIEMMEDTKRHPVSACDTMIVNKHLVCVRGLGEKTSQCSYERDQIQRKLKTAVFRLQRQQKKDGIIDEQAIRKICKKYSKNSTKTARFIGISDEVNI</sequence>
<feature type="region of interest" description="Disordered" evidence="1">
    <location>
        <begin position="58"/>
        <end position="189"/>
    </location>
</feature>
<dbReference type="EMBL" id="KV784358">
    <property type="protein sequence ID" value="OEU16218.1"/>
    <property type="molecule type" value="Genomic_DNA"/>
</dbReference>
<feature type="compositionally biased region" description="Low complexity" evidence="1">
    <location>
        <begin position="174"/>
        <end position="189"/>
    </location>
</feature>
<proteinExistence type="predicted"/>
<accession>A0A1E7FDF9</accession>
<evidence type="ECO:0000313" key="3">
    <source>
        <dbReference type="Proteomes" id="UP000095751"/>
    </source>
</evidence>
<keyword evidence="3" id="KW-1185">Reference proteome</keyword>
<dbReference type="OrthoDB" id="10522456at2759"/>
<dbReference type="InParanoid" id="A0A1E7FDF9"/>
<reference evidence="2 3" key="1">
    <citation type="submission" date="2016-09" db="EMBL/GenBank/DDBJ databases">
        <title>Extensive genetic diversity and differential bi-allelic expression allows diatom success in the polar Southern Ocean.</title>
        <authorList>
            <consortium name="DOE Joint Genome Institute"/>
            <person name="Mock T."/>
            <person name="Otillar R.P."/>
            <person name="Strauss J."/>
            <person name="Dupont C."/>
            <person name="Frickenhaus S."/>
            <person name="Maumus F."/>
            <person name="Mcmullan M."/>
            <person name="Sanges R."/>
            <person name="Schmutz J."/>
            <person name="Toseland A."/>
            <person name="Valas R."/>
            <person name="Veluchamy A."/>
            <person name="Ward B.J."/>
            <person name="Allen A."/>
            <person name="Barry K."/>
            <person name="Falciatore A."/>
            <person name="Ferrante M."/>
            <person name="Fortunato A.E."/>
            <person name="Gloeckner G."/>
            <person name="Gruber A."/>
            <person name="Hipkin R."/>
            <person name="Janech M."/>
            <person name="Kroth P."/>
            <person name="Leese F."/>
            <person name="Lindquist E."/>
            <person name="Lyon B.R."/>
            <person name="Martin J."/>
            <person name="Mayer C."/>
            <person name="Parker M."/>
            <person name="Quesneville H."/>
            <person name="Raymond J."/>
            <person name="Uhlig C."/>
            <person name="Valentin K.U."/>
            <person name="Worden A.Z."/>
            <person name="Armbrust E.V."/>
            <person name="Bowler C."/>
            <person name="Green B."/>
            <person name="Moulton V."/>
            <person name="Van Oosterhout C."/>
            <person name="Grigoriev I."/>
        </authorList>
    </citation>
    <scope>NUCLEOTIDE SEQUENCE [LARGE SCALE GENOMIC DNA]</scope>
    <source>
        <strain evidence="2 3">CCMP1102</strain>
    </source>
</reference>
<evidence type="ECO:0000313" key="2">
    <source>
        <dbReference type="EMBL" id="OEU16218.1"/>
    </source>
</evidence>
<dbReference type="AlphaFoldDB" id="A0A1E7FDF9"/>
<evidence type="ECO:0000256" key="1">
    <source>
        <dbReference type="SAM" id="MobiDB-lite"/>
    </source>
</evidence>
<feature type="compositionally biased region" description="Basic residues" evidence="1">
    <location>
        <begin position="149"/>
        <end position="163"/>
    </location>
</feature>
<gene>
    <name evidence="2" type="ORF">FRACYDRAFT_238806</name>
</gene>
<name>A0A1E7FDF9_9STRA</name>
<protein>
    <submittedName>
        <fullName evidence="2">Uncharacterized protein</fullName>
    </submittedName>
</protein>
<organism evidence="2 3">
    <name type="scientific">Fragilariopsis cylindrus CCMP1102</name>
    <dbReference type="NCBI Taxonomy" id="635003"/>
    <lineage>
        <taxon>Eukaryota</taxon>
        <taxon>Sar</taxon>
        <taxon>Stramenopiles</taxon>
        <taxon>Ochrophyta</taxon>
        <taxon>Bacillariophyta</taxon>
        <taxon>Bacillariophyceae</taxon>
        <taxon>Bacillariophycidae</taxon>
        <taxon>Bacillariales</taxon>
        <taxon>Bacillariaceae</taxon>
        <taxon>Fragilariopsis</taxon>
    </lineage>
</organism>
<feature type="compositionally biased region" description="Basic and acidic residues" evidence="1">
    <location>
        <begin position="164"/>
        <end position="173"/>
    </location>
</feature>
<dbReference type="Proteomes" id="UP000095751">
    <property type="component" value="Unassembled WGS sequence"/>
</dbReference>
<feature type="compositionally biased region" description="Low complexity" evidence="1">
    <location>
        <begin position="125"/>
        <end position="140"/>
    </location>
</feature>
<dbReference type="KEGG" id="fcy:FRACYDRAFT_238806"/>